<keyword evidence="4" id="KW-0539">Nucleus</keyword>
<dbReference type="GO" id="GO:0001003">
    <property type="term" value="F:RNA polymerase III type 2 promoter sequence-specific DNA binding"/>
    <property type="evidence" value="ECO:0007669"/>
    <property type="project" value="TreeGrafter"/>
</dbReference>
<reference evidence="8 9" key="1">
    <citation type="journal article" date="2014" name="Genome Biol. Evol.">
        <title>The secreted proteins of Achlya hypogyna and Thraustotheca clavata identify the ancestral oomycete secretome and reveal gene acquisitions by horizontal gene transfer.</title>
        <authorList>
            <person name="Misner I."/>
            <person name="Blouin N."/>
            <person name="Leonard G."/>
            <person name="Richards T.A."/>
            <person name="Lane C.E."/>
        </authorList>
    </citation>
    <scope>NUCLEOTIDE SEQUENCE [LARGE SCALE GENOMIC DNA]</scope>
    <source>
        <strain evidence="8 9">ATCC 34112</strain>
    </source>
</reference>
<dbReference type="GO" id="GO:0006384">
    <property type="term" value="P:transcription initiation at RNA polymerase III promoter"/>
    <property type="evidence" value="ECO:0007669"/>
    <property type="project" value="InterPro"/>
</dbReference>
<dbReference type="Proteomes" id="UP000243217">
    <property type="component" value="Unassembled WGS sequence"/>
</dbReference>
<keyword evidence="2" id="KW-0238">DNA-binding</keyword>
<evidence type="ECO:0000313" key="8">
    <source>
        <dbReference type="EMBL" id="OQS00019.1"/>
    </source>
</evidence>
<name>A0A1V9ZPU9_9STRA</name>
<proteinExistence type="predicted"/>
<evidence type="ECO:0000256" key="4">
    <source>
        <dbReference type="ARBA" id="ARBA00023242"/>
    </source>
</evidence>
<evidence type="ECO:0000259" key="6">
    <source>
        <dbReference type="Pfam" id="PF09734"/>
    </source>
</evidence>
<accession>A0A1V9ZPU9</accession>
<gene>
    <name evidence="8" type="ORF">THRCLA_06298</name>
</gene>
<evidence type="ECO:0008006" key="10">
    <source>
        <dbReference type="Google" id="ProtNLM"/>
    </source>
</evidence>
<dbReference type="EMBL" id="JNBS01001766">
    <property type="protein sequence ID" value="OQS00019.1"/>
    <property type="molecule type" value="Genomic_DNA"/>
</dbReference>
<feature type="compositionally biased region" description="Basic residues" evidence="5">
    <location>
        <begin position="341"/>
        <end position="350"/>
    </location>
</feature>
<dbReference type="InterPro" id="IPR019136">
    <property type="entry name" value="TF_IIIC_su-5_HTH"/>
</dbReference>
<feature type="region of interest" description="Disordered" evidence="5">
    <location>
        <begin position="461"/>
        <end position="519"/>
    </location>
</feature>
<dbReference type="GO" id="GO:0005634">
    <property type="term" value="C:nucleus"/>
    <property type="evidence" value="ECO:0007669"/>
    <property type="project" value="UniProtKB-SubCell"/>
</dbReference>
<dbReference type="GO" id="GO:0001002">
    <property type="term" value="F:RNA polymerase III type 1 promoter sequence-specific DNA binding"/>
    <property type="evidence" value="ECO:0007669"/>
    <property type="project" value="TreeGrafter"/>
</dbReference>
<organism evidence="8 9">
    <name type="scientific">Thraustotheca clavata</name>
    <dbReference type="NCBI Taxonomy" id="74557"/>
    <lineage>
        <taxon>Eukaryota</taxon>
        <taxon>Sar</taxon>
        <taxon>Stramenopiles</taxon>
        <taxon>Oomycota</taxon>
        <taxon>Saprolegniomycetes</taxon>
        <taxon>Saprolegniales</taxon>
        <taxon>Achlyaceae</taxon>
        <taxon>Thraustotheca</taxon>
    </lineage>
</organism>
<evidence type="ECO:0000256" key="1">
    <source>
        <dbReference type="ARBA" id="ARBA00004123"/>
    </source>
</evidence>
<keyword evidence="3" id="KW-0804">Transcription</keyword>
<comment type="caution">
    <text evidence="8">The sequence shown here is derived from an EMBL/GenBank/DDBJ whole genome shotgun (WGS) entry which is preliminary data.</text>
</comment>
<evidence type="ECO:0000256" key="3">
    <source>
        <dbReference type="ARBA" id="ARBA00023163"/>
    </source>
</evidence>
<dbReference type="PANTHER" id="PTHR13230">
    <property type="entry name" value="GENERAL TRANSCRIPTION FACTOR IIIC, POLYPEPTIDE 5"/>
    <property type="match status" value="1"/>
</dbReference>
<dbReference type="Pfam" id="PF17682">
    <property type="entry name" value="Tau95_N"/>
    <property type="match status" value="1"/>
</dbReference>
<comment type="subcellular location">
    <subcellularLocation>
        <location evidence="1">Nucleus</location>
    </subcellularLocation>
</comment>
<dbReference type="OrthoDB" id="5598268at2759"/>
<keyword evidence="9" id="KW-1185">Reference proteome</keyword>
<sequence length="519" mass="59673">MDASNVQVLEIPSQEAVCVEMPLIFKDISKAPAYFGGVQNLVTTQETKTPFLPIKLRPNEPNCKPIFADRAKTQTFVLKVTKKRTNEPCKAAILAVTNEKFVCEGMADYQYLAAPKYFKAMNEPLPKRLQTYRNIEKAQELELVPEVFSRIDLPIKYEFKQRPQFKPKPAVEEVSIEPKSSGRGVMYINFHSDGEVPQYNSARPLPKTRGIPAELEQKVLTFLREKFEERPIWQRHKLFENISSTERRAALRFLPTMCYIFLNGPWRGMWVRMGYDPRKVQESAQYQMLEIRGNRELVHSTVSRTVKSHVKRSARFRYNNRLSTVVQSMDAEDDVALHFKQKKRHNRSKSTVKSTTSEPDEETPTYLIYGIPLSMGYFHIQLCDLRQNNKSADEFVKNFENKLREKPSVLTGWYPSCMFTPLREMLRYHIATVVGRSTEELAMREKQIKSLEQSMLNELATRGEADSDDNRSGKVSSGANTGDEEEESGDELDEATGDEAGTADEDDEDDDEEETKESR</sequence>
<dbReference type="STRING" id="74557.A0A1V9ZPU9"/>
<dbReference type="InterPro" id="IPR042536">
    <property type="entry name" value="TFIIIC_tauA_Sfc1"/>
</dbReference>
<protein>
    <recommendedName>
        <fullName evidence="10">General transcription factor 3C polypeptide 5</fullName>
    </recommendedName>
</protein>
<feature type="compositionally biased region" description="Basic and acidic residues" evidence="5">
    <location>
        <begin position="461"/>
        <end position="472"/>
    </location>
</feature>
<feature type="compositionally biased region" description="Acidic residues" evidence="5">
    <location>
        <begin position="482"/>
        <end position="519"/>
    </location>
</feature>
<evidence type="ECO:0000313" key="9">
    <source>
        <dbReference type="Proteomes" id="UP000243217"/>
    </source>
</evidence>
<feature type="domain" description="Transcription factor IIIC subunit Tfc1/Sfc1 triple barrel" evidence="7">
    <location>
        <begin position="17"/>
        <end position="111"/>
    </location>
</feature>
<evidence type="ECO:0000256" key="5">
    <source>
        <dbReference type="SAM" id="MobiDB-lite"/>
    </source>
</evidence>
<feature type="region of interest" description="Disordered" evidence="5">
    <location>
        <begin position="341"/>
        <end position="362"/>
    </location>
</feature>
<dbReference type="InterPro" id="IPR040454">
    <property type="entry name" value="TF_IIIC_Tfc1/Sfc1"/>
</dbReference>
<dbReference type="InterPro" id="IPR041499">
    <property type="entry name" value="Tfc1/Sfc1_N"/>
</dbReference>
<evidence type="ECO:0000259" key="7">
    <source>
        <dbReference type="Pfam" id="PF17682"/>
    </source>
</evidence>
<feature type="domain" description="Transcription factor IIIC subunit 5 HTH" evidence="6">
    <location>
        <begin position="143"/>
        <end position="292"/>
    </location>
</feature>
<evidence type="ECO:0000256" key="2">
    <source>
        <dbReference type="ARBA" id="ARBA00023125"/>
    </source>
</evidence>
<dbReference type="Pfam" id="PF09734">
    <property type="entry name" value="Tau95"/>
    <property type="match status" value="1"/>
</dbReference>
<dbReference type="PANTHER" id="PTHR13230:SF5">
    <property type="entry name" value="GENERAL TRANSCRIPTION FACTOR 3C POLYPEPTIDE 5"/>
    <property type="match status" value="1"/>
</dbReference>
<dbReference type="GO" id="GO:0000127">
    <property type="term" value="C:transcription factor TFIIIC complex"/>
    <property type="evidence" value="ECO:0007669"/>
    <property type="project" value="InterPro"/>
</dbReference>
<dbReference type="Gene3D" id="3.30.200.160">
    <property type="entry name" value="TFIIIC, subcomplex tauA, subunit Sfc1, barrel domain"/>
    <property type="match status" value="1"/>
</dbReference>
<dbReference type="AlphaFoldDB" id="A0A1V9ZPU9"/>